<dbReference type="Pfam" id="PF02310">
    <property type="entry name" value="B12-binding"/>
    <property type="match status" value="1"/>
</dbReference>
<feature type="domain" description="B12-binding" evidence="1">
    <location>
        <begin position="7"/>
        <end position="109"/>
    </location>
</feature>
<dbReference type="AlphaFoldDB" id="A0A2H0XED3"/>
<dbReference type="Proteomes" id="UP000230340">
    <property type="component" value="Unassembled WGS sequence"/>
</dbReference>
<comment type="caution">
    <text evidence="2">The sequence shown here is derived from an EMBL/GenBank/DDBJ whole genome shotgun (WGS) entry which is preliminary data.</text>
</comment>
<evidence type="ECO:0000313" key="2">
    <source>
        <dbReference type="EMBL" id="PIS23242.1"/>
    </source>
</evidence>
<sequence>MKILLVNAINPTSEVETRYPNLGLGYLASALRSSFGNDHFDFKIIERGSPDYVERQIAEFNPNIVGISSVTQNFNLAKKYAEFAKGKNIPVIMGGVHISMLPQSMPKSV</sequence>
<dbReference type="InterPro" id="IPR006158">
    <property type="entry name" value="Cobalamin-bd"/>
</dbReference>
<name>A0A2H0XED3_UNCKA</name>
<proteinExistence type="predicted"/>
<dbReference type="GO" id="GO:0046872">
    <property type="term" value="F:metal ion binding"/>
    <property type="evidence" value="ECO:0007669"/>
    <property type="project" value="InterPro"/>
</dbReference>
<evidence type="ECO:0000313" key="3">
    <source>
        <dbReference type="Proteomes" id="UP000230340"/>
    </source>
</evidence>
<dbReference type="InterPro" id="IPR036724">
    <property type="entry name" value="Cobalamin-bd_sf"/>
</dbReference>
<reference evidence="3" key="1">
    <citation type="submission" date="2017-09" db="EMBL/GenBank/DDBJ databases">
        <title>Depth-based differentiation of microbial function through sediment-hosted aquifers and enrichment of novel symbionts in the deep terrestrial subsurface.</title>
        <authorList>
            <person name="Probst A.J."/>
            <person name="Ladd B."/>
            <person name="Jarett J.K."/>
            <person name="Geller-Mcgrath D.E."/>
            <person name="Sieber C.M.K."/>
            <person name="Emerson J.B."/>
            <person name="Anantharaman K."/>
            <person name="Thomas B.C."/>
            <person name="Malmstrom R."/>
            <person name="Stieglmeier M."/>
            <person name="Klingl A."/>
            <person name="Woyke T."/>
            <person name="Ryan C.M."/>
            <person name="Banfield J.F."/>
        </authorList>
    </citation>
    <scope>NUCLEOTIDE SEQUENCE [LARGE SCALE GENOMIC DNA]</scope>
</reference>
<organism evidence="2 3">
    <name type="scientific">candidate division WWE3 bacterium CG08_land_8_20_14_0_20_40_13</name>
    <dbReference type="NCBI Taxonomy" id="1975084"/>
    <lineage>
        <taxon>Bacteria</taxon>
        <taxon>Katanobacteria</taxon>
    </lineage>
</organism>
<accession>A0A2H0XED3</accession>
<dbReference type="SUPFAM" id="SSF52242">
    <property type="entry name" value="Cobalamin (vitamin B12)-binding domain"/>
    <property type="match status" value="1"/>
</dbReference>
<protein>
    <recommendedName>
        <fullName evidence="1">B12-binding domain-containing protein</fullName>
    </recommendedName>
</protein>
<evidence type="ECO:0000259" key="1">
    <source>
        <dbReference type="PROSITE" id="PS51332"/>
    </source>
</evidence>
<dbReference type="GO" id="GO:0031419">
    <property type="term" value="F:cobalamin binding"/>
    <property type="evidence" value="ECO:0007669"/>
    <property type="project" value="InterPro"/>
</dbReference>
<dbReference type="EMBL" id="PEYT01000007">
    <property type="protein sequence ID" value="PIS23242.1"/>
    <property type="molecule type" value="Genomic_DNA"/>
</dbReference>
<gene>
    <name evidence="2" type="ORF">COT49_01110</name>
</gene>
<dbReference type="PROSITE" id="PS51332">
    <property type="entry name" value="B12_BINDING"/>
    <property type="match status" value="1"/>
</dbReference>
<dbReference type="Gene3D" id="3.40.50.280">
    <property type="entry name" value="Cobalamin-binding domain"/>
    <property type="match status" value="1"/>
</dbReference>
<feature type="non-terminal residue" evidence="2">
    <location>
        <position position="109"/>
    </location>
</feature>